<evidence type="ECO:0008006" key="3">
    <source>
        <dbReference type="Google" id="ProtNLM"/>
    </source>
</evidence>
<reference evidence="1" key="1">
    <citation type="submission" date="2017-10" db="EMBL/GenBank/DDBJ databases">
        <title>Kefir isolates.</title>
        <authorList>
            <person name="Kim Y."/>
            <person name="Blasche S."/>
        </authorList>
    </citation>
    <scope>NUCLEOTIDE SEQUENCE [LARGE SCALE GENOMIC DNA]</scope>
    <source>
        <strain evidence="1">OG2-2</strain>
    </source>
</reference>
<gene>
    <name evidence="1" type="ORF">CRM92_02730</name>
</gene>
<dbReference type="Proteomes" id="UP000219947">
    <property type="component" value="Unassembled WGS sequence"/>
</dbReference>
<evidence type="ECO:0000313" key="1">
    <source>
        <dbReference type="EMBL" id="PEN16965.1"/>
    </source>
</evidence>
<keyword evidence="2" id="KW-1185">Reference proteome</keyword>
<dbReference type="AlphaFoldDB" id="A0A2A8D7L5"/>
<proteinExistence type="predicted"/>
<protein>
    <recommendedName>
        <fullName evidence="3">5-methylcytosine-specific restriction enzyme subunit McrC</fullName>
    </recommendedName>
</protein>
<organism evidence="1 2">
    <name type="scientific">Rothia dentocariosa</name>
    <dbReference type="NCBI Taxonomy" id="2047"/>
    <lineage>
        <taxon>Bacteria</taxon>
        <taxon>Bacillati</taxon>
        <taxon>Actinomycetota</taxon>
        <taxon>Actinomycetes</taxon>
        <taxon>Micrococcales</taxon>
        <taxon>Micrococcaceae</taxon>
        <taxon>Rothia</taxon>
    </lineage>
</organism>
<comment type="caution">
    <text evidence="1">The sequence shown here is derived from an EMBL/GenBank/DDBJ whole genome shotgun (WGS) entry which is preliminary data.</text>
</comment>
<sequence length="540" mass="59843">MVSEVRYFQASARGNGVGVTILKHTHPQPCAVHTLVIHVLPKLWCKQWISSAEQPEVIAPFNVKIAPEAGGQFASVQDPESSLYEHSDDGTLSLYVYETEILVLPKPWAGYLETVSGSALPPLDDNEGGASDPLWTALEYPEKPVYAVAATVCKRILGPATARENMDFSAGGQGTGWQKVSLLWRMLAEHHEEQAIIQGHRDITPQGSELFPHIPSLKEAMYRVFVDSSGQALAHRRPVFEPEVDELLFVRGRMLPRELVNRRINRRIGVVCEFDSLTTDTHLWQMIRAGLQQVATHAADNEVVDDALGYESVLRDVSTQNIRSLLTETLSPAFAMRLSAQTLRAYHYAQSILSQQYGFGLSDSPYEAGVLANIKFDTSSLWRKMLVRALTDTGLEVRVESPVGMLYHRNAEGRQQGVAFAKPDMMLYSRGILVATLDGRYTMYCEDLMQRSEHERYRMLAVAYRTGADGYTAYPVAHGPGTLGRILTVGEPGAYPQAPMSSEHHVTTCGVRFPQPEDGRTTADASHLAKVLRKIPAEPS</sequence>
<accession>A0A2A8D7L5</accession>
<evidence type="ECO:0000313" key="2">
    <source>
        <dbReference type="Proteomes" id="UP000219947"/>
    </source>
</evidence>
<dbReference type="EMBL" id="PDEV01000001">
    <property type="protein sequence ID" value="PEN16965.1"/>
    <property type="molecule type" value="Genomic_DNA"/>
</dbReference>
<name>A0A2A8D7L5_9MICC</name>